<protein>
    <submittedName>
        <fullName evidence="3">Secreted protein</fullName>
    </submittedName>
</protein>
<dbReference type="InterPro" id="IPR035231">
    <property type="entry name" value="DUF5346"/>
</dbReference>
<dbReference type="STRING" id="1561998.A0A1I7TSN2"/>
<organism evidence="2 3">
    <name type="scientific">Caenorhabditis tropicalis</name>
    <dbReference type="NCBI Taxonomy" id="1561998"/>
    <lineage>
        <taxon>Eukaryota</taxon>
        <taxon>Metazoa</taxon>
        <taxon>Ecdysozoa</taxon>
        <taxon>Nematoda</taxon>
        <taxon>Chromadorea</taxon>
        <taxon>Rhabditida</taxon>
        <taxon>Rhabditina</taxon>
        <taxon>Rhabditomorpha</taxon>
        <taxon>Rhabditoidea</taxon>
        <taxon>Rhabditidae</taxon>
        <taxon>Peloderinae</taxon>
        <taxon>Caenorhabditis</taxon>
    </lineage>
</organism>
<feature type="chain" id="PRO_5009307922" evidence="1">
    <location>
        <begin position="18"/>
        <end position="237"/>
    </location>
</feature>
<keyword evidence="2" id="KW-1185">Reference proteome</keyword>
<keyword evidence="1" id="KW-0732">Signal</keyword>
<proteinExistence type="predicted"/>
<evidence type="ECO:0000313" key="3">
    <source>
        <dbReference type="WBParaSite" id="Csp11.Scaffold629.g11371.t1"/>
    </source>
</evidence>
<dbReference type="eggNOG" id="ENOG502SP7R">
    <property type="taxonomic scope" value="Eukaryota"/>
</dbReference>
<feature type="signal peptide" evidence="1">
    <location>
        <begin position="1"/>
        <end position="17"/>
    </location>
</feature>
<name>A0A1I7TSN2_9PELO</name>
<dbReference type="Pfam" id="PF17281">
    <property type="entry name" value="DUF5346"/>
    <property type="match status" value="1"/>
</dbReference>
<dbReference type="WBParaSite" id="Csp11.Scaffold629.g11371.t1">
    <property type="protein sequence ID" value="Csp11.Scaffold629.g11371.t1"/>
    <property type="gene ID" value="Csp11.Scaffold629.g11371"/>
</dbReference>
<evidence type="ECO:0000256" key="1">
    <source>
        <dbReference type="SAM" id="SignalP"/>
    </source>
</evidence>
<evidence type="ECO:0000313" key="2">
    <source>
        <dbReference type="Proteomes" id="UP000095282"/>
    </source>
</evidence>
<dbReference type="Proteomes" id="UP000095282">
    <property type="component" value="Unplaced"/>
</dbReference>
<reference evidence="3" key="1">
    <citation type="submission" date="2016-11" db="UniProtKB">
        <authorList>
            <consortium name="WormBaseParasite"/>
        </authorList>
    </citation>
    <scope>IDENTIFICATION</scope>
</reference>
<sequence>MFGKILTTSILIALAVAAPSTEEGKSSKRRQYIAPLAGAAQVPRNPLLFAAPALPVAAAPALVRPAFAPVAVAAAPAIPVAAGPVLQQPAVVAPVVAPVGQCPGGPSLPIECDPKRPWPQCPPQSYCYATNSVDIGPYFCCPVWSTYGAAWRPATPFYNYVPPVPANWPDVARMTANWPAAAVAMPLKARKQQKNEGDDETEDEQKIGSAIDGWVERQAKLVSSLLKSPLKLISLFQ</sequence>
<dbReference type="AlphaFoldDB" id="A0A1I7TSN2"/>
<accession>A0A1I7TSN2</accession>